<dbReference type="InterPro" id="IPR000504">
    <property type="entry name" value="RRM_dom"/>
</dbReference>
<dbReference type="GO" id="GO:0000932">
    <property type="term" value="C:P-body"/>
    <property type="evidence" value="ECO:0007669"/>
    <property type="project" value="TreeGrafter"/>
</dbReference>
<dbReference type="InterPro" id="IPR012677">
    <property type="entry name" value="Nucleotide-bd_a/b_plait_sf"/>
</dbReference>
<dbReference type="PANTHER" id="PTHR13020:SF25">
    <property type="entry name" value="PROTEIN GAWKY"/>
    <property type="match status" value="1"/>
</dbReference>
<feature type="compositionally biased region" description="Gly residues" evidence="5">
    <location>
        <begin position="158"/>
        <end position="167"/>
    </location>
</feature>
<dbReference type="Pfam" id="PF12938">
    <property type="entry name" value="M_domain"/>
    <property type="match status" value="1"/>
</dbReference>
<dbReference type="Pfam" id="PF00627">
    <property type="entry name" value="UBA"/>
    <property type="match status" value="1"/>
</dbReference>
<feature type="region of interest" description="Disordered" evidence="5">
    <location>
        <begin position="301"/>
        <end position="332"/>
    </location>
</feature>
<evidence type="ECO:0000256" key="2">
    <source>
        <dbReference type="ARBA" id="ARBA00022845"/>
    </source>
</evidence>
<evidence type="ECO:0000259" key="6">
    <source>
        <dbReference type="PROSITE" id="PS50030"/>
    </source>
</evidence>
<feature type="compositionally biased region" description="Low complexity" evidence="5">
    <location>
        <begin position="494"/>
        <end position="514"/>
    </location>
</feature>
<dbReference type="InterPro" id="IPR009060">
    <property type="entry name" value="UBA-like_sf"/>
</dbReference>
<keyword evidence="4" id="KW-0943">RNA-mediated gene silencing</keyword>
<dbReference type="Pfam" id="PF16608">
    <property type="entry name" value="TNRC6-PABC_bdg"/>
    <property type="match status" value="1"/>
</dbReference>
<dbReference type="GO" id="GO:0035278">
    <property type="term" value="P:miRNA-mediated gene silencing by inhibition of translation"/>
    <property type="evidence" value="ECO:0007669"/>
    <property type="project" value="InterPro"/>
</dbReference>
<dbReference type="InterPro" id="IPR015940">
    <property type="entry name" value="UBA"/>
</dbReference>
<organism evidence="7">
    <name type="scientific">Nyssomyia neivai</name>
    <dbReference type="NCBI Taxonomy" id="330878"/>
    <lineage>
        <taxon>Eukaryota</taxon>
        <taxon>Metazoa</taxon>
        <taxon>Ecdysozoa</taxon>
        <taxon>Arthropoda</taxon>
        <taxon>Hexapoda</taxon>
        <taxon>Insecta</taxon>
        <taxon>Pterygota</taxon>
        <taxon>Neoptera</taxon>
        <taxon>Endopterygota</taxon>
        <taxon>Diptera</taxon>
        <taxon>Nematocera</taxon>
        <taxon>Psychodoidea</taxon>
        <taxon>Psychodidae</taxon>
        <taxon>Nyssomyia</taxon>
    </lineage>
</organism>
<feature type="region of interest" description="Disordered" evidence="5">
    <location>
        <begin position="139"/>
        <end position="174"/>
    </location>
</feature>
<dbReference type="GO" id="GO:0003723">
    <property type="term" value="F:RNA binding"/>
    <property type="evidence" value="ECO:0007669"/>
    <property type="project" value="UniProtKB-KW"/>
</dbReference>
<dbReference type="SUPFAM" id="SSF54928">
    <property type="entry name" value="RNA-binding domain, RBD"/>
    <property type="match status" value="1"/>
</dbReference>
<evidence type="ECO:0000313" key="7">
    <source>
        <dbReference type="EMBL" id="JAV03823.1"/>
    </source>
</evidence>
<dbReference type="GO" id="GO:0005654">
    <property type="term" value="C:nucleoplasm"/>
    <property type="evidence" value="ECO:0007669"/>
    <property type="project" value="TreeGrafter"/>
</dbReference>
<dbReference type="InterPro" id="IPR032226">
    <property type="entry name" value="TNRC6_PABC-bd"/>
</dbReference>
<feature type="compositionally biased region" description="Low complexity" evidence="5">
    <location>
        <begin position="836"/>
        <end position="849"/>
    </location>
</feature>
<dbReference type="SMART" id="SM00165">
    <property type="entry name" value="UBA"/>
    <property type="match status" value="1"/>
</dbReference>
<dbReference type="Gene3D" id="3.30.70.330">
    <property type="match status" value="1"/>
</dbReference>
<evidence type="ECO:0000256" key="3">
    <source>
        <dbReference type="ARBA" id="ARBA00022884"/>
    </source>
</evidence>
<dbReference type="Pfam" id="PF00076">
    <property type="entry name" value="RRM_1"/>
    <property type="match status" value="1"/>
</dbReference>
<sequence>MWGQHHALAAAAHAAAAAAHGQMPPLNKIVSQGQGSQWVGGSGAQAPPKEMTPSIAKPSGWEEPSPPSQRRAVGNFDDGTSLWGQQGGSRQPSGGNAGSHWKENPEMGGRGNMMRPTGGAQVPMGQRMGKEGMWRNGAWEEGGGSWEEKSGAAPAAGAWGGGGGGGEAQPWKGKPTMWQEGGDMEWSGAKAAPKMTAAQADMVRNSKQLRILHEMGFKKEDAEVALRMTNMNVDEALEVLNQQRENWRRHEEHSSFDPSFPGRFPGNQAAMQFPPSSGSIMSNMASGAIPAMQPLQMQKYLQGGHGAQPPPGNGANFPQSQPPPPTSGQPSAQQLRMLVQQIQMAVHGGYLNHQILNQPLAPQTLLLLNQLLNNIKQLQLTQSNMSRGTINGLQHSVTVTKLKQQISNLQNQISAQQAIYVKQQQSSHSGDFVLRPQHDPIASLQGNFSEIALNKQEQQPYPGSSTQQSRLNQWKLGALEKEGETTDFSRAPGTTSKPTLSTTSSTIGSLGLQGDATWSTGRSVTDGWPDTGVIESDASKDWPTGQTSPSAAFTDLVPEFEPGKPWKGSQMKTIEEDPSITPGSVARSPLSISAKESDLFTGSSKTSPTDMQPISLSSSTWSFNPSASQQNFTSTAKGGAKNTTWSEQMPQPSQTTSELWGVPVSKASRGPPPGLGANKNGGTGNASNGWVPSSISRGIGQQAWPNNWGHSTWLLLKNLTPQIDGSTLRTLCMQHGPLQNFHMYLNHSIALCKYSSREEAHKAQMALNNCVLGNTTICAESPSDSEVQNILQHLAVPAAASAQAPTTPVSTGAAWRPTNQPPASRNSAPNDSWNISSWTQGSSGSSLWTPLESGTERGTPSNLNSFLPENLLGSELN</sequence>
<dbReference type="InterPro" id="IPR035979">
    <property type="entry name" value="RBD_domain_sf"/>
</dbReference>
<keyword evidence="2" id="KW-0810">Translation regulation</keyword>
<dbReference type="GO" id="GO:0060213">
    <property type="term" value="P:positive regulation of nuclear-transcribed mRNA poly(A) tail shortening"/>
    <property type="evidence" value="ECO:0007669"/>
    <property type="project" value="TreeGrafter"/>
</dbReference>
<evidence type="ECO:0000256" key="5">
    <source>
        <dbReference type="SAM" id="MobiDB-lite"/>
    </source>
</evidence>
<proteinExistence type="inferred from homology"/>
<comment type="similarity">
    <text evidence="1">Belongs to the GW182 family.</text>
</comment>
<feature type="region of interest" description="Disordered" evidence="5">
    <location>
        <begin position="596"/>
        <end position="694"/>
    </location>
</feature>
<feature type="compositionally biased region" description="Polar residues" evidence="5">
    <location>
        <begin position="817"/>
        <end position="835"/>
    </location>
</feature>
<keyword evidence="3" id="KW-0694">RNA-binding</keyword>
<name>A0A1L8DBI2_9DIPT</name>
<dbReference type="CDD" id="cd12435">
    <property type="entry name" value="RRM_GW182_like"/>
    <property type="match status" value="1"/>
</dbReference>
<dbReference type="InterPro" id="IPR052068">
    <property type="entry name" value="GW182_domain"/>
</dbReference>
<dbReference type="InterPro" id="IPR033503">
    <property type="entry name" value="GW182_RRM"/>
</dbReference>
<dbReference type="Gene3D" id="1.10.8.10">
    <property type="entry name" value="DNA helicase RuvA subunit, C-terminal domain"/>
    <property type="match status" value="1"/>
</dbReference>
<feature type="region of interest" description="Disordered" evidence="5">
    <location>
        <begin position="799"/>
        <end position="877"/>
    </location>
</feature>
<feature type="region of interest" description="Disordered" evidence="5">
    <location>
        <begin position="26"/>
        <end position="123"/>
    </location>
</feature>
<feature type="compositionally biased region" description="Low complexity" evidence="5">
    <location>
        <begin position="799"/>
        <end position="811"/>
    </location>
</feature>
<protein>
    <recommendedName>
        <fullName evidence="6">UBA domain-containing protein</fullName>
    </recommendedName>
</protein>
<feature type="region of interest" description="Disordered" evidence="5">
    <location>
        <begin position="483"/>
        <end position="529"/>
    </location>
</feature>
<dbReference type="EMBL" id="GFDF01010261">
    <property type="protein sequence ID" value="JAV03823.1"/>
    <property type="molecule type" value="Transcribed_RNA"/>
</dbReference>
<feature type="compositionally biased region" description="Polar residues" evidence="5">
    <location>
        <begin position="600"/>
        <end position="658"/>
    </location>
</feature>
<dbReference type="AlphaFoldDB" id="A0A1L8DBI2"/>
<accession>A0A1L8DBI2</accession>
<evidence type="ECO:0000256" key="4">
    <source>
        <dbReference type="ARBA" id="ARBA00023158"/>
    </source>
</evidence>
<feature type="compositionally biased region" description="Polar residues" evidence="5">
    <location>
        <begin position="685"/>
        <end position="694"/>
    </location>
</feature>
<reference evidence="7" key="1">
    <citation type="submission" date="2016-12" db="EMBL/GenBank/DDBJ databases">
        <title>An insight into the sialome and mialome of the sand fly, Nyssomyia neivai.</title>
        <authorList>
            <person name="Sebastian V."/>
            <person name="Goulart T.M."/>
            <person name="Oliveira W."/>
            <person name="Calvo E."/>
            <person name="Oliveira L.F."/>
            <person name="Pinto M.C."/>
            <person name="Rosselino A.M."/>
            <person name="Ribeiro J.M."/>
        </authorList>
    </citation>
    <scope>NUCLEOTIDE SEQUENCE</scope>
</reference>
<dbReference type="InterPro" id="IPR026805">
    <property type="entry name" value="GW182_M_dom"/>
</dbReference>
<feature type="domain" description="UBA" evidence="6">
    <location>
        <begin position="203"/>
        <end position="243"/>
    </location>
</feature>
<dbReference type="PROSITE" id="PS50030">
    <property type="entry name" value="UBA"/>
    <property type="match status" value="1"/>
</dbReference>
<dbReference type="SUPFAM" id="SSF46934">
    <property type="entry name" value="UBA-like"/>
    <property type="match status" value="1"/>
</dbReference>
<dbReference type="PANTHER" id="PTHR13020">
    <property type="entry name" value="TRINUCLEOTIDE REPEAT-CONTAINING GENE 6"/>
    <property type="match status" value="1"/>
</dbReference>
<feature type="compositionally biased region" description="Polar residues" evidence="5">
    <location>
        <begin position="856"/>
        <end position="867"/>
    </location>
</feature>
<evidence type="ECO:0000256" key="1">
    <source>
        <dbReference type="ARBA" id="ARBA00007302"/>
    </source>
</evidence>
<dbReference type="FunFam" id="3.30.70.330:FF:000011">
    <property type="entry name" value="trinucleotide repeat-containing gene 6A protein-like"/>
    <property type="match status" value="1"/>
</dbReference>